<dbReference type="NCBIfam" id="TIGR02965">
    <property type="entry name" value="xanthine_xdhB"/>
    <property type="match status" value="1"/>
</dbReference>
<dbReference type="EMBL" id="CP036263">
    <property type="protein sequence ID" value="QDS97113.1"/>
    <property type="molecule type" value="Genomic_DNA"/>
</dbReference>
<dbReference type="Pfam" id="PF02738">
    <property type="entry name" value="MoCoBD_1"/>
    <property type="match status" value="1"/>
</dbReference>
<keyword evidence="3" id="KW-0285">Flavoprotein</keyword>
<dbReference type="Pfam" id="PF20256">
    <property type="entry name" value="MoCoBD_2"/>
    <property type="match status" value="1"/>
</dbReference>
<dbReference type="Pfam" id="PF01315">
    <property type="entry name" value="Ald_Xan_dh_C"/>
    <property type="match status" value="1"/>
</dbReference>
<dbReference type="InterPro" id="IPR036856">
    <property type="entry name" value="Ald_Oxase/Xan_DH_a/b_sf"/>
</dbReference>
<dbReference type="Proteomes" id="UP000319852">
    <property type="component" value="Chromosome"/>
</dbReference>
<dbReference type="GO" id="GO:0004854">
    <property type="term" value="F:xanthine dehydrogenase activity"/>
    <property type="evidence" value="ECO:0007669"/>
    <property type="project" value="UniProtKB-EC"/>
</dbReference>
<keyword evidence="11" id="KW-1185">Reference proteome</keyword>
<proteinExistence type="inferred from homology"/>
<keyword evidence="6 10" id="KW-0560">Oxidoreductase</keyword>
<keyword evidence="8" id="KW-0411">Iron-sulfur</keyword>
<feature type="domain" description="Aldehyde oxidase/xanthine dehydrogenase a/b hammerhead" evidence="9">
    <location>
        <begin position="26"/>
        <end position="133"/>
    </location>
</feature>
<dbReference type="SMART" id="SM01008">
    <property type="entry name" value="Ald_Xan_dh_C"/>
    <property type="match status" value="1"/>
</dbReference>
<gene>
    <name evidence="10" type="primary">xdhA</name>
    <name evidence="10" type="ORF">HG15A2_03730</name>
</gene>
<dbReference type="GO" id="GO:0051536">
    <property type="term" value="F:iron-sulfur cluster binding"/>
    <property type="evidence" value="ECO:0007669"/>
    <property type="project" value="UniProtKB-KW"/>
</dbReference>
<organism evidence="10 11">
    <name type="scientific">Adhaeretor mobilis</name>
    <dbReference type="NCBI Taxonomy" id="1930276"/>
    <lineage>
        <taxon>Bacteria</taxon>
        <taxon>Pseudomonadati</taxon>
        <taxon>Planctomycetota</taxon>
        <taxon>Planctomycetia</taxon>
        <taxon>Pirellulales</taxon>
        <taxon>Lacipirellulaceae</taxon>
        <taxon>Adhaeretor</taxon>
    </lineage>
</organism>
<dbReference type="PANTHER" id="PTHR45444">
    <property type="entry name" value="XANTHINE DEHYDROGENASE"/>
    <property type="match status" value="1"/>
</dbReference>
<dbReference type="KEGG" id="amob:HG15A2_03730"/>
<dbReference type="InterPro" id="IPR037165">
    <property type="entry name" value="AldOxase/xan_DH_Mopterin-bd_sf"/>
</dbReference>
<evidence type="ECO:0000256" key="8">
    <source>
        <dbReference type="ARBA" id="ARBA00023014"/>
    </source>
</evidence>
<keyword evidence="5" id="KW-0274">FAD</keyword>
<evidence type="ECO:0000259" key="9">
    <source>
        <dbReference type="SMART" id="SM01008"/>
    </source>
</evidence>
<evidence type="ECO:0000256" key="4">
    <source>
        <dbReference type="ARBA" id="ARBA00022723"/>
    </source>
</evidence>
<dbReference type="EC" id="1.17.1.4" evidence="10"/>
<dbReference type="AlphaFoldDB" id="A0A517MQF2"/>
<dbReference type="SUPFAM" id="SSF54665">
    <property type="entry name" value="CO dehydrogenase molybdoprotein N-domain-like"/>
    <property type="match status" value="1"/>
</dbReference>
<evidence type="ECO:0000256" key="1">
    <source>
        <dbReference type="ARBA" id="ARBA00001974"/>
    </source>
</evidence>
<dbReference type="InterPro" id="IPR000674">
    <property type="entry name" value="Ald_Oxase/Xan_DH_a/b"/>
</dbReference>
<dbReference type="OrthoDB" id="221297at2"/>
<evidence type="ECO:0000256" key="7">
    <source>
        <dbReference type="ARBA" id="ARBA00023004"/>
    </source>
</evidence>
<reference evidence="10 11" key="1">
    <citation type="submission" date="2019-02" db="EMBL/GenBank/DDBJ databases">
        <title>Deep-cultivation of Planctomycetes and their phenomic and genomic characterization uncovers novel biology.</title>
        <authorList>
            <person name="Wiegand S."/>
            <person name="Jogler M."/>
            <person name="Boedeker C."/>
            <person name="Pinto D."/>
            <person name="Vollmers J."/>
            <person name="Rivas-Marin E."/>
            <person name="Kohn T."/>
            <person name="Peeters S.H."/>
            <person name="Heuer A."/>
            <person name="Rast P."/>
            <person name="Oberbeckmann S."/>
            <person name="Bunk B."/>
            <person name="Jeske O."/>
            <person name="Meyerdierks A."/>
            <person name="Storesund J.E."/>
            <person name="Kallscheuer N."/>
            <person name="Luecker S."/>
            <person name="Lage O.M."/>
            <person name="Pohl T."/>
            <person name="Merkel B.J."/>
            <person name="Hornburger P."/>
            <person name="Mueller R.-W."/>
            <person name="Bruemmer F."/>
            <person name="Labrenz M."/>
            <person name="Spormann A.M."/>
            <person name="Op den Camp H."/>
            <person name="Overmann J."/>
            <person name="Amann R."/>
            <person name="Jetten M.S.M."/>
            <person name="Mascher T."/>
            <person name="Medema M.H."/>
            <person name="Devos D.P."/>
            <person name="Kaster A.-K."/>
            <person name="Ovreas L."/>
            <person name="Rohde M."/>
            <person name="Galperin M.Y."/>
            <person name="Jogler C."/>
        </authorList>
    </citation>
    <scope>NUCLEOTIDE SEQUENCE [LARGE SCALE GENOMIC DNA]</scope>
    <source>
        <strain evidence="10 11">HG15A2</strain>
    </source>
</reference>
<dbReference type="InterPro" id="IPR046867">
    <property type="entry name" value="AldOxase/xan_DH_MoCoBD2"/>
</dbReference>
<accession>A0A517MQF2</accession>
<evidence type="ECO:0000313" key="11">
    <source>
        <dbReference type="Proteomes" id="UP000319852"/>
    </source>
</evidence>
<evidence type="ECO:0000256" key="3">
    <source>
        <dbReference type="ARBA" id="ARBA00022630"/>
    </source>
</evidence>
<dbReference type="RefSeq" id="WP_145057235.1">
    <property type="nucleotide sequence ID" value="NZ_CP036263.1"/>
</dbReference>
<dbReference type="GO" id="GO:0005506">
    <property type="term" value="F:iron ion binding"/>
    <property type="evidence" value="ECO:0007669"/>
    <property type="project" value="InterPro"/>
</dbReference>
<evidence type="ECO:0000256" key="5">
    <source>
        <dbReference type="ARBA" id="ARBA00022827"/>
    </source>
</evidence>
<keyword evidence="7" id="KW-0408">Iron</keyword>
<dbReference type="Gene3D" id="3.90.1170.50">
    <property type="entry name" value="Aldehyde oxidase/xanthine dehydrogenase, a/b hammerhead"/>
    <property type="match status" value="1"/>
</dbReference>
<comment type="cofactor">
    <cofactor evidence="1">
        <name>FAD</name>
        <dbReference type="ChEBI" id="CHEBI:57692"/>
    </cofactor>
</comment>
<protein>
    <submittedName>
        <fullName evidence="10">Xanthine dehydrogenase molybdenum-binding subunit</fullName>
        <ecNumber evidence="10">1.17.1.4</ecNumber>
    </submittedName>
</protein>
<dbReference type="Gene3D" id="3.30.365.10">
    <property type="entry name" value="Aldehyde oxidase/xanthine dehydrogenase, molybdopterin binding domain"/>
    <property type="match status" value="4"/>
</dbReference>
<name>A0A517MQF2_9BACT</name>
<dbReference type="InterPro" id="IPR008274">
    <property type="entry name" value="AldOxase/xan_DH_MoCoBD1"/>
</dbReference>
<evidence type="ECO:0000256" key="6">
    <source>
        <dbReference type="ARBA" id="ARBA00023002"/>
    </source>
</evidence>
<dbReference type="FunFam" id="3.30.365.10:FF:000003">
    <property type="entry name" value="Aldehyde oxidase 1"/>
    <property type="match status" value="1"/>
</dbReference>
<evidence type="ECO:0000313" key="10">
    <source>
        <dbReference type="EMBL" id="QDS97113.1"/>
    </source>
</evidence>
<dbReference type="InterPro" id="IPR014309">
    <property type="entry name" value="Xanthine_DH_Mopterin-bd_su"/>
</dbReference>
<sequence>MASVGPSAGPSVGTALPHDSAVGHVTGAARYIDDMPRLAGELSVELVGTPIAAGTLESINTEEARALPGVVCVLTHKDLRGPNHFGPIFTDEPFLVEKEISYLGQPTVIIAAETAEAASEARKLVKLECKPATPLITVADARAANSFLASPLVIATGKQAELEAAFKKAPHTLSGQFHSQGQEQFYFETQAALAEPGEGADVKVTSSTQNPTETQAVVAEALGVKFHQVVCECHRMGGGFGGKETQSALTAVAVSMIAQRTRRPARLVLERGDDMEITGKRHAYETDYRIAFNEEGRILAAEFQFYSNGGAFCDLSTSVLERTLLHADNAYYIPHMRVTGQVCRTNLPPNTAFRGFGGPQGMAVIENCLQDIARATGRDAYDVRRLNLYRDSQDKETQPKRNVTHYGQIVRNHVLKETFYQLVGSADYERRMKTVEKFNSRSRTHVKGIALSPVKFGISFTTKFLNQANALVNVYTDGTIQVSTGGTEMGQGLNTKIRQVVADEFGVSPDHVRMMVTSTEKNINTSPTAASAGTDLNGAAALDACAKIKARMFDYAAELFGQADLGYTPSPEHIRLEEGWVFDNRNPDPTARIEFGEFCAQARRERVDLGARGFYATPGVDFNRETGRGNPFFYYTTGAAIAEVTIDRFTGELTFDRADLLMDVGKMINPGIDRGQVIGGFIQGVGWVTNEDLRYDETGRLLSTGPTTYKIPNVTDLPRTFNVDFIDNPKHTINVRKSKAVGEPPLMLGLCVWLAAKHALSHIADEASVPGPVELSIPATAEELLTRMTTLTKSAVESATT</sequence>
<evidence type="ECO:0000256" key="2">
    <source>
        <dbReference type="ARBA" id="ARBA00006849"/>
    </source>
</evidence>
<keyword evidence="4" id="KW-0479">Metal-binding</keyword>
<dbReference type="InterPro" id="IPR016208">
    <property type="entry name" value="Ald_Oxase/xanthine_DH-like"/>
</dbReference>
<dbReference type="GO" id="GO:0030151">
    <property type="term" value="F:molybdenum ion binding"/>
    <property type="evidence" value="ECO:0007669"/>
    <property type="project" value="InterPro"/>
</dbReference>
<dbReference type="SUPFAM" id="SSF56003">
    <property type="entry name" value="Molybdenum cofactor-binding domain"/>
    <property type="match status" value="1"/>
</dbReference>
<comment type="similarity">
    <text evidence="2">Belongs to the xanthine dehydrogenase family.</text>
</comment>
<dbReference type="PANTHER" id="PTHR45444:SF3">
    <property type="entry name" value="XANTHINE DEHYDROGENASE"/>
    <property type="match status" value="1"/>
</dbReference>